<dbReference type="Proteomes" id="UP000664534">
    <property type="component" value="Unassembled WGS sequence"/>
</dbReference>
<feature type="compositionally biased region" description="Acidic residues" evidence="1">
    <location>
        <begin position="377"/>
        <end position="389"/>
    </location>
</feature>
<feature type="compositionally biased region" description="Basic and acidic residues" evidence="1">
    <location>
        <begin position="1"/>
        <end position="21"/>
    </location>
</feature>
<evidence type="ECO:0000313" key="3">
    <source>
        <dbReference type="Proteomes" id="UP000664534"/>
    </source>
</evidence>
<accession>A0A8H3PG82</accession>
<proteinExistence type="predicted"/>
<reference evidence="2" key="1">
    <citation type="submission" date="2021-03" db="EMBL/GenBank/DDBJ databases">
        <authorList>
            <person name="Tagirdzhanova G."/>
        </authorList>
    </citation>
    <scope>NUCLEOTIDE SEQUENCE</scope>
</reference>
<sequence>MLTAEEQWKIIQEKEEREGGRGRRKKTFQEQLEDMGGFNSDPDSEKAILEDLERTDTRRPLQRSKASISHGKATFGEPSFWVSRKRLFHSWVFQAKRPSSWIKEEDLPLFFRFALRRPILDELTLQIILQDMNLKLKKDMGHVRQPYTRPIGRSRKLMFGIDVDSAREIHPSSTLIDVLPKGAADNMDTVTEEATMMVQQEDEDTQQLVRRQLWAVYEHVENGSVPLETATWHYRDAFNNEDMSDENLVVCLQQLGIPTDHIPTSERNAHRGSAHSPLSSGVEQVRRDIGTIAAPDERESRILKELAGYIKLYRGGTLHEHEVVPMIQQCLFGLRLDATIISDVLTDLTNDEGMAANLIWEEAAETPVSSSSSSSSSEDESEGSDEEDDDHLRAVSVPHSLAKEEENHNAAEASHVEGRKSSDELTTEDMNHQDDDKKNESVQSEAMSIDHPIMNTPALSPRERPTRSHVNEAGSKTQPPGTPRPKPASLAPAINEMDSQTDPVRSHANEAESKTQPPDTPRPKPASFAPAINEMDSQTDLVRSHVNEAESKTQPPGTPRPKPASLAPIMN</sequence>
<dbReference type="EMBL" id="CAJPDT010000134">
    <property type="protein sequence ID" value="CAF9940621.1"/>
    <property type="molecule type" value="Genomic_DNA"/>
</dbReference>
<feature type="region of interest" description="Disordered" evidence="1">
    <location>
        <begin position="364"/>
        <end position="571"/>
    </location>
</feature>
<feature type="compositionally biased region" description="Basic and acidic residues" evidence="1">
    <location>
        <begin position="504"/>
        <end position="513"/>
    </location>
</feature>
<feature type="compositionally biased region" description="Basic and acidic residues" evidence="1">
    <location>
        <begin position="542"/>
        <end position="551"/>
    </location>
</feature>
<feature type="non-terminal residue" evidence="2">
    <location>
        <position position="571"/>
    </location>
</feature>
<organism evidence="2 3">
    <name type="scientific">Imshaugia aleurites</name>
    <dbReference type="NCBI Taxonomy" id="172621"/>
    <lineage>
        <taxon>Eukaryota</taxon>
        <taxon>Fungi</taxon>
        <taxon>Dikarya</taxon>
        <taxon>Ascomycota</taxon>
        <taxon>Pezizomycotina</taxon>
        <taxon>Lecanoromycetes</taxon>
        <taxon>OSLEUM clade</taxon>
        <taxon>Lecanoromycetidae</taxon>
        <taxon>Lecanorales</taxon>
        <taxon>Lecanorineae</taxon>
        <taxon>Parmeliaceae</taxon>
        <taxon>Imshaugia</taxon>
    </lineage>
</organism>
<dbReference type="AlphaFoldDB" id="A0A8H3PG82"/>
<name>A0A8H3PG82_9LECA</name>
<feature type="compositionally biased region" description="Basic and acidic residues" evidence="1">
    <location>
        <begin position="401"/>
        <end position="440"/>
    </location>
</feature>
<protein>
    <submittedName>
        <fullName evidence="2">Uncharacterized protein</fullName>
    </submittedName>
</protein>
<gene>
    <name evidence="2" type="ORF">IMSHALPRED_002095</name>
</gene>
<keyword evidence="3" id="KW-1185">Reference proteome</keyword>
<evidence type="ECO:0000256" key="1">
    <source>
        <dbReference type="SAM" id="MobiDB-lite"/>
    </source>
</evidence>
<feature type="region of interest" description="Disordered" evidence="1">
    <location>
        <begin position="1"/>
        <end position="46"/>
    </location>
</feature>
<evidence type="ECO:0000313" key="2">
    <source>
        <dbReference type="EMBL" id="CAF9940621.1"/>
    </source>
</evidence>
<comment type="caution">
    <text evidence="2">The sequence shown here is derived from an EMBL/GenBank/DDBJ whole genome shotgun (WGS) entry which is preliminary data.</text>
</comment>
<feature type="region of interest" description="Disordered" evidence="1">
    <location>
        <begin position="261"/>
        <end position="283"/>
    </location>
</feature>
<feature type="compositionally biased region" description="Basic and acidic residues" evidence="1">
    <location>
        <begin position="461"/>
        <end position="470"/>
    </location>
</feature>